<dbReference type="Pfam" id="PF00650">
    <property type="entry name" value="CRAL_TRIO"/>
    <property type="match status" value="1"/>
</dbReference>
<dbReference type="EMBL" id="JAGKQH010000003">
    <property type="protein sequence ID" value="KAG6603454.1"/>
    <property type="molecule type" value="Genomic_DNA"/>
</dbReference>
<dbReference type="PANTHER" id="PTHR45824:SF18">
    <property type="entry name" value="OS01G0264700 PROTEIN"/>
    <property type="match status" value="1"/>
</dbReference>
<feature type="domain" description="CRAL-TRIO" evidence="2">
    <location>
        <begin position="104"/>
        <end position="267"/>
    </location>
</feature>
<evidence type="ECO:0000259" key="2">
    <source>
        <dbReference type="PROSITE" id="PS50191"/>
    </source>
</evidence>
<feature type="compositionally biased region" description="Low complexity" evidence="1">
    <location>
        <begin position="292"/>
        <end position="303"/>
    </location>
</feature>
<organism evidence="3 4">
    <name type="scientific">Cucurbita argyrosperma subsp. sororia</name>
    <dbReference type="NCBI Taxonomy" id="37648"/>
    <lineage>
        <taxon>Eukaryota</taxon>
        <taxon>Viridiplantae</taxon>
        <taxon>Streptophyta</taxon>
        <taxon>Embryophyta</taxon>
        <taxon>Tracheophyta</taxon>
        <taxon>Spermatophyta</taxon>
        <taxon>Magnoliopsida</taxon>
        <taxon>eudicotyledons</taxon>
        <taxon>Gunneridae</taxon>
        <taxon>Pentapetalae</taxon>
        <taxon>rosids</taxon>
        <taxon>fabids</taxon>
        <taxon>Cucurbitales</taxon>
        <taxon>Cucurbitaceae</taxon>
        <taxon>Cucurbiteae</taxon>
        <taxon>Cucurbita</taxon>
    </lineage>
</organism>
<gene>
    <name evidence="3" type="primary">pitC</name>
    <name evidence="3" type="ORF">SDJN03_04063</name>
</gene>
<dbReference type="PANTHER" id="PTHR45824">
    <property type="entry name" value="GH16843P"/>
    <property type="match status" value="1"/>
</dbReference>
<proteinExistence type="predicted"/>
<dbReference type="Proteomes" id="UP000685013">
    <property type="component" value="Chromosome 3"/>
</dbReference>
<keyword evidence="4" id="KW-1185">Reference proteome</keyword>
<dbReference type="GO" id="GO:0008526">
    <property type="term" value="F:phosphatidylinositol transfer activity"/>
    <property type="evidence" value="ECO:0007669"/>
    <property type="project" value="TreeGrafter"/>
</dbReference>
<dbReference type="FunFam" id="3.40.525.10:FF:000008">
    <property type="entry name" value="Phosphatidylinositol transfer protein 3"/>
    <property type="match status" value="1"/>
</dbReference>
<evidence type="ECO:0000256" key="1">
    <source>
        <dbReference type="SAM" id="MobiDB-lite"/>
    </source>
</evidence>
<feature type="non-terminal residue" evidence="3">
    <location>
        <position position="1"/>
    </location>
</feature>
<evidence type="ECO:0000313" key="3">
    <source>
        <dbReference type="EMBL" id="KAG6603454.1"/>
    </source>
</evidence>
<dbReference type="InterPro" id="IPR001251">
    <property type="entry name" value="CRAL-TRIO_dom"/>
</dbReference>
<dbReference type="InterPro" id="IPR011074">
    <property type="entry name" value="CRAL/TRIO_N_dom"/>
</dbReference>
<dbReference type="Pfam" id="PF03765">
    <property type="entry name" value="CRAL_TRIO_N"/>
    <property type="match status" value="1"/>
</dbReference>
<dbReference type="SMART" id="SM00516">
    <property type="entry name" value="SEC14"/>
    <property type="match status" value="1"/>
</dbReference>
<sequence length="342" mass="39318">MMFNDFLALDRRRLCRHDLKGVMSARKSRGNGSEKVLSSEEQQAKINEVKKLMGPLTEKLPVLCSDASILRYLKARNWNTKKANKMLRETLKWKLEYKPEKISWEDIALEAKTGKIYRANYTDKQGRTVLVMRPSSQNTESTTGQIRYLVYCMENAILNTNSTDGYMVWLIDFHGWNTSCLSLKVTRDTANILQNHYPERLGLAILYNPPKVFESFWVMVRPFLESKTFKKVKFVYSNNPESQKIMEDNFNVEELETSFGGKNPVGFNYEDYARRMVEGDKKKTEFVDSGFSSPTSKSILSKSQLPDSAVSDANSQDSDDESDNEMQPSNLALPDDKLQEKK</sequence>
<name>A0AAV6NWF2_9ROSI</name>
<dbReference type="InterPro" id="IPR052578">
    <property type="entry name" value="PI_Transfer_CRAL-TRIO"/>
</dbReference>
<protein>
    <submittedName>
        <fullName evidence="3">Phosphatidylinositol transfer protein 3</fullName>
    </submittedName>
</protein>
<feature type="region of interest" description="Disordered" evidence="1">
    <location>
        <begin position="285"/>
        <end position="342"/>
    </location>
</feature>
<reference evidence="3 4" key="1">
    <citation type="journal article" date="2021" name="Hortic Res">
        <title>The domestication of Cucurbita argyrosperma as revealed by the genome of its wild relative.</title>
        <authorList>
            <person name="Barrera-Redondo J."/>
            <person name="Sanchez-de la Vega G."/>
            <person name="Aguirre-Liguori J.A."/>
            <person name="Castellanos-Morales G."/>
            <person name="Gutierrez-Guerrero Y.T."/>
            <person name="Aguirre-Dugua X."/>
            <person name="Aguirre-Planter E."/>
            <person name="Tenaillon M.I."/>
            <person name="Lira-Saade R."/>
            <person name="Eguiarte L.E."/>
        </authorList>
    </citation>
    <scope>NUCLEOTIDE SEQUENCE [LARGE SCALE GENOMIC DNA]</scope>
    <source>
        <strain evidence="3">JBR-2021</strain>
    </source>
</reference>
<accession>A0AAV6NWF2</accession>
<dbReference type="CDD" id="cd00170">
    <property type="entry name" value="SEC14"/>
    <property type="match status" value="1"/>
</dbReference>
<dbReference type="AlphaFoldDB" id="A0AAV6NWF2"/>
<dbReference type="PROSITE" id="PS50191">
    <property type="entry name" value="CRAL_TRIO"/>
    <property type="match status" value="1"/>
</dbReference>
<comment type="caution">
    <text evidence="3">The sequence shown here is derived from an EMBL/GenBank/DDBJ whole genome shotgun (WGS) entry which is preliminary data.</text>
</comment>
<dbReference type="SMART" id="SM01100">
    <property type="entry name" value="CRAL_TRIO_N"/>
    <property type="match status" value="1"/>
</dbReference>
<evidence type="ECO:0000313" key="4">
    <source>
        <dbReference type="Proteomes" id="UP000685013"/>
    </source>
</evidence>